<evidence type="ECO:0000256" key="6">
    <source>
        <dbReference type="ARBA" id="ARBA00022723"/>
    </source>
</evidence>
<name>A0A5N5T8D7_9CRUS</name>
<proteinExistence type="inferred from homology"/>
<sequence>MNYPSRSRPILKYIKLSHVLRLLTLVGVFVLPWGFYPNVTEGKTSSTEIYGPEKIFVFYFLIFVVSGLVFLWMKKKYNYWTNFAVPCPKPLPVVGHTLHRFGIIGHILEFYENIYYKYNGKDFCGFYEFLNPGIIVGNLELIRSITIKDFDHFANRRVFPMSKISPVANKMLSNATGKEWREIRMAISPVFSVNKLRNLYPLVCQQGDKFVGLLRQVGDQRKEIEIRELCGQFTMETIASCAFGIECNAMDSDRATFTKMASKIFVLSPLRALKNYAKRRWLLKRSSSYWPDLITLRAPFHSLFIYSPSIRIFNKSSGKKYLVRKFGSEQVKRSSSQFGVFIETRSTGTIQMTLTRIDFQILVTGTLVHTFPSALDLDSALDFDLLMLSLKLVYTKY</sequence>
<evidence type="ECO:0000256" key="7">
    <source>
        <dbReference type="ARBA" id="ARBA00022824"/>
    </source>
</evidence>
<dbReference type="SUPFAM" id="SSF48264">
    <property type="entry name" value="Cytochrome P450"/>
    <property type="match status" value="1"/>
</dbReference>
<keyword evidence="15" id="KW-1185">Reference proteome</keyword>
<dbReference type="Pfam" id="PF00067">
    <property type="entry name" value="p450"/>
    <property type="match status" value="1"/>
</dbReference>
<comment type="subcellular location">
    <subcellularLocation>
        <location evidence="3">Endoplasmic reticulum membrane</location>
        <topology evidence="3">Peripheral membrane protein</topology>
    </subcellularLocation>
    <subcellularLocation>
        <location evidence="2">Microsome membrane</location>
        <topology evidence="2">Peripheral membrane protein</topology>
    </subcellularLocation>
</comment>
<keyword evidence="13" id="KW-1133">Transmembrane helix</keyword>
<evidence type="ECO:0000256" key="9">
    <source>
        <dbReference type="ARBA" id="ARBA00023002"/>
    </source>
</evidence>
<dbReference type="OrthoDB" id="2789670at2759"/>
<accession>A0A5N5T8D7</accession>
<keyword evidence="9" id="KW-0560">Oxidoreductase</keyword>
<comment type="caution">
    <text evidence="14">The sequence shown here is derived from an EMBL/GenBank/DDBJ whole genome shotgun (WGS) entry which is preliminary data.</text>
</comment>
<dbReference type="PRINTS" id="PR00464">
    <property type="entry name" value="EP450II"/>
</dbReference>
<dbReference type="EMBL" id="SEYY01010983">
    <property type="protein sequence ID" value="KAB7501325.1"/>
    <property type="molecule type" value="Genomic_DNA"/>
</dbReference>
<evidence type="ECO:0000256" key="12">
    <source>
        <dbReference type="ARBA" id="ARBA00023136"/>
    </source>
</evidence>
<feature type="transmembrane region" description="Helical" evidence="13">
    <location>
        <begin position="56"/>
        <end position="73"/>
    </location>
</feature>
<dbReference type="PANTHER" id="PTHR24292:SF54">
    <property type="entry name" value="CYP9F3-RELATED"/>
    <property type="match status" value="1"/>
</dbReference>
<keyword evidence="10" id="KW-0408">Iron</keyword>
<protein>
    <submittedName>
        <fullName evidence="14">Putative cytochrome P450</fullName>
    </submittedName>
</protein>
<dbReference type="GO" id="GO:0016705">
    <property type="term" value="F:oxidoreductase activity, acting on paired donors, with incorporation or reduction of molecular oxygen"/>
    <property type="evidence" value="ECO:0007669"/>
    <property type="project" value="InterPro"/>
</dbReference>
<evidence type="ECO:0000256" key="1">
    <source>
        <dbReference type="ARBA" id="ARBA00001971"/>
    </source>
</evidence>
<evidence type="ECO:0000256" key="5">
    <source>
        <dbReference type="ARBA" id="ARBA00022617"/>
    </source>
</evidence>
<keyword evidence="8" id="KW-0492">Microsome</keyword>
<evidence type="ECO:0000256" key="8">
    <source>
        <dbReference type="ARBA" id="ARBA00022848"/>
    </source>
</evidence>
<evidence type="ECO:0000256" key="10">
    <source>
        <dbReference type="ARBA" id="ARBA00023004"/>
    </source>
</evidence>
<dbReference type="InterPro" id="IPR002402">
    <property type="entry name" value="Cyt_P450_E_grp-II"/>
</dbReference>
<keyword evidence="11" id="KW-0503">Monooxygenase</keyword>
<dbReference type="GO" id="GO:0005789">
    <property type="term" value="C:endoplasmic reticulum membrane"/>
    <property type="evidence" value="ECO:0007669"/>
    <property type="project" value="UniProtKB-SubCell"/>
</dbReference>
<keyword evidence="5" id="KW-0349">Heme</keyword>
<dbReference type="InterPro" id="IPR036396">
    <property type="entry name" value="Cyt_P450_sf"/>
</dbReference>
<evidence type="ECO:0000313" key="14">
    <source>
        <dbReference type="EMBL" id="KAB7501325.1"/>
    </source>
</evidence>
<evidence type="ECO:0000313" key="15">
    <source>
        <dbReference type="Proteomes" id="UP000326759"/>
    </source>
</evidence>
<dbReference type="GO" id="GO:0004497">
    <property type="term" value="F:monooxygenase activity"/>
    <property type="evidence" value="ECO:0007669"/>
    <property type="project" value="UniProtKB-KW"/>
</dbReference>
<organism evidence="14 15">
    <name type="scientific">Armadillidium nasatum</name>
    <dbReference type="NCBI Taxonomy" id="96803"/>
    <lineage>
        <taxon>Eukaryota</taxon>
        <taxon>Metazoa</taxon>
        <taxon>Ecdysozoa</taxon>
        <taxon>Arthropoda</taxon>
        <taxon>Crustacea</taxon>
        <taxon>Multicrustacea</taxon>
        <taxon>Malacostraca</taxon>
        <taxon>Eumalacostraca</taxon>
        <taxon>Peracarida</taxon>
        <taxon>Isopoda</taxon>
        <taxon>Oniscidea</taxon>
        <taxon>Crinocheta</taxon>
        <taxon>Armadillidiidae</taxon>
        <taxon>Armadillidium</taxon>
    </lineage>
</organism>
<comment type="similarity">
    <text evidence="4">Belongs to the cytochrome P450 family.</text>
</comment>
<reference evidence="14 15" key="1">
    <citation type="journal article" date="2019" name="PLoS Biol.">
        <title>Sex chromosomes control vertical transmission of feminizing Wolbachia symbionts in an isopod.</title>
        <authorList>
            <person name="Becking T."/>
            <person name="Chebbi M.A."/>
            <person name="Giraud I."/>
            <person name="Moumen B."/>
            <person name="Laverre T."/>
            <person name="Caubet Y."/>
            <person name="Peccoud J."/>
            <person name="Gilbert C."/>
            <person name="Cordaux R."/>
        </authorList>
    </citation>
    <scope>NUCLEOTIDE SEQUENCE [LARGE SCALE GENOMIC DNA]</scope>
    <source>
        <strain evidence="14">ANa2</strain>
        <tissue evidence="14">Whole body excluding digestive tract and cuticle</tissue>
    </source>
</reference>
<keyword evidence="6" id="KW-0479">Metal-binding</keyword>
<evidence type="ECO:0000256" key="2">
    <source>
        <dbReference type="ARBA" id="ARBA00004174"/>
    </source>
</evidence>
<evidence type="ECO:0000256" key="13">
    <source>
        <dbReference type="SAM" id="Phobius"/>
    </source>
</evidence>
<dbReference type="AlphaFoldDB" id="A0A5N5T8D7"/>
<dbReference type="GO" id="GO:0020037">
    <property type="term" value="F:heme binding"/>
    <property type="evidence" value="ECO:0007669"/>
    <property type="project" value="InterPro"/>
</dbReference>
<keyword evidence="12 13" id="KW-0472">Membrane</keyword>
<evidence type="ECO:0000256" key="3">
    <source>
        <dbReference type="ARBA" id="ARBA00004406"/>
    </source>
</evidence>
<dbReference type="InterPro" id="IPR001128">
    <property type="entry name" value="Cyt_P450"/>
</dbReference>
<evidence type="ECO:0000256" key="4">
    <source>
        <dbReference type="ARBA" id="ARBA00010617"/>
    </source>
</evidence>
<gene>
    <name evidence="14" type="ORF">Anas_00421</name>
</gene>
<dbReference type="InterPro" id="IPR050476">
    <property type="entry name" value="Insect_CytP450_Detox"/>
</dbReference>
<dbReference type="GO" id="GO:0005506">
    <property type="term" value="F:iron ion binding"/>
    <property type="evidence" value="ECO:0007669"/>
    <property type="project" value="InterPro"/>
</dbReference>
<evidence type="ECO:0000256" key="11">
    <source>
        <dbReference type="ARBA" id="ARBA00023033"/>
    </source>
</evidence>
<dbReference type="Proteomes" id="UP000326759">
    <property type="component" value="Unassembled WGS sequence"/>
</dbReference>
<feature type="transmembrane region" description="Helical" evidence="13">
    <location>
        <begin position="20"/>
        <end position="36"/>
    </location>
</feature>
<keyword evidence="7" id="KW-0256">Endoplasmic reticulum</keyword>
<dbReference type="PANTHER" id="PTHR24292">
    <property type="entry name" value="CYTOCHROME P450"/>
    <property type="match status" value="1"/>
</dbReference>
<keyword evidence="13" id="KW-0812">Transmembrane</keyword>
<comment type="cofactor">
    <cofactor evidence="1">
        <name>heme</name>
        <dbReference type="ChEBI" id="CHEBI:30413"/>
    </cofactor>
</comment>
<dbReference type="Gene3D" id="1.10.630.10">
    <property type="entry name" value="Cytochrome P450"/>
    <property type="match status" value="1"/>
</dbReference>